<dbReference type="SMART" id="SM00731">
    <property type="entry name" value="SprT"/>
    <property type="match status" value="1"/>
</dbReference>
<feature type="compositionally biased region" description="Basic and acidic residues" evidence="1">
    <location>
        <begin position="31"/>
        <end position="45"/>
    </location>
</feature>
<dbReference type="Proteomes" id="UP000266188">
    <property type="component" value="Unassembled WGS sequence"/>
</dbReference>
<feature type="compositionally biased region" description="Polar residues" evidence="1">
    <location>
        <begin position="49"/>
        <end position="64"/>
    </location>
</feature>
<evidence type="ECO:0000259" key="2">
    <source>
        <dbReference type="SMART" id="SM00731"/>
    </source>
</evidence>
<dbReference type="AlphaFoldDB" id="A0A3A3ADA7"/>
<feature type="region of interest" description="Disordered" evidence="1">
    <location>
        <begin position="1"/>
        <end position="327"/>
    </location>
</feature>
<feature type="compositionally biased region" description="Low complexity" evidence="1">
    <location>
        <begin position="285"/>
        <end position="296"/>
    </location>
</feature>
<protein>
    <submittedName>
        <fullName evidence="3">SprT family metallopeptidase</fullName>
    </submittedName>
</protein>
<comment type="caution">
    <text evidence="3">The sequence shown here is derived from an EMBL/GenBank/DDBJ whole genome shotgun (WGS) entry which is preliminary data.</text>
</comment>
<feature type="compositionally biased region" description="Polar residues" evidence="1">
    <location>
        <begin position="318"/>
        <end position="327"/>
    </location>
</feature>
<proteinExistence type="predicted"/>
<accession>A0A3A3ADA7</accession>
<dbReference type="EMBL" id="MVGC01000006">
    <property type="protein sequence ID" value="RJE27291.1"/>
    <property type="molecule type" value="Genomic_DNA"/>
</dbReference>
<dbReference type="STRING" id="2070753.A0A3A3ADA7"/>
<feature type="compositionally biased region" description="Basic and acidic residues" evidence="1">
    <location>
        <begin position="260"/>
        <end position="284"/>
    </location>
</feature>
<evidence type="ECO:0000256" key="1">
    <source>
        <dbReference type="SAM" id="MobiDB-lite"/>
    </source>
</evidence>
<evidence type="ECO:0000313" key="4">
    <source>
        <dbReference type="Proteomes" id="UP000266188"/>
    </source>
</evidence>
<name>A0A3A3ADA7_9EURO</name>
<dbReference type="Pfam" id="PF17283">
    <property type="entry name" value="Zn_ribbon_SprT"/>
    <property type="match status" value="1"/>
</dbReference>
<keyword evidence="4" id="KW-1185">Reference proteome</keyword>
<feature type="compositionally biased region" description="Acidic residues" evidence="1">
    <location>
        <begin position="224"/>
        <end position="240"/>
    </location>
</feature>
<dbReference type="GO" id="GO:0006950">
    <property type="term" value="P:response to stress"/>
    <property type="evidence" value="ECO:0007669"/>
    <property type="project" value="UniProtKB-ARBA"/>
</dbReference>
<feature type="domain" description="SprT-like" evidence="2">
    <location>
        <begin position="469"/>
        <end position="643"/>
    </location>
</feature>
<evidence type="ECO:0000313" key="3">
    <source>
        <dbReference type="EMBL" id="RJE27291.1"/>
    </source>
</evidence>
<sequence length="676" mass="75828">MARLNTTKPPKLNDPRLRPKSSLVEQSPPRNEPRDSATGTKEAKKWSLGSETSTKNGISETTTRAPLRKSRSQRSGKNSGGSFDIFNDGDAASERECEKGSSVGEPRAEGKTKPPLKSAKVNSLLLPLPQQGRSRPTRKSEVDYDKENDVAEEEVEDLYGYTAGGGTRRREAPGRRNESLNETPRRNGSGRELWAYREPETEEEGGADSDDNGFDSLDDFIVSDNEELSYYEESESENEVEVPSSPPAPPTSRRRLFRGRRPDPDGEVKKELEQPPQKKEHSLESSRLSESTLPSLMSDSESKEVSQNGLNIAEETDSLSLENNDPSSQLEKELCCVVNEWDSLSEVVTPEYPALGTPPSSPPKNRSLSPTKRKINIPPTPYRESVDAFWCQELTNDWVDQHSPRKLEQLVRDFEESDTDSSNSMLWARRRGTPKTPSKTAMRKAEIENKKARIAQKKAFDNKKIAYAEDFLKVLDDAVSGGQVQRLAAETGGVKIIWSKTLQKTAGRANWKRGRTVSQEHPATSPKHYASIELAERIIDDETRLVNTLAHEYCHLANFMISNVHNNPHGASFKQWGRKCKEAMMDHPTYGGIIEVTTKHRYKIDYKYVWSCVDCGQTCGRHSKSIDTTRFRCGVCKGILKQIKPKPRNVSPKKPQTPREKKAVDDVIKDLGEVCL</sequence>
<feature type="compositionally biased region" description="Acidic residues" evidence="1">
    <location>
        <begin position="200"/>
        <end position="218"/>
    </location>
</feature>
<feature type="compositionally biased region" description="Basic and acidic residues" evidence="1">
    <location>
        <begin position="138"/>
        <end position="149"/>
    </location>
</feature>
<dbReference type="OrthoDB" id="20772at2759"/>
<reference evidence="4" key="1">
    <citation type="submission" date="2017-02" db="EMBL/GenBank/DDBJ databases">
        <authorList>
            <person name="Tafer H."/>
            <person name="Lopandic K."/>
        </authorList>
    </citation>
    <scope>NUCLEOTIDE SEQUENCE [LARGE SCALE GENOMIC DNA]</scope>
    <source>
        <strain evidence="4">CBS 366.77</strain>
    </source>
</reference>
<dbReference type="InterPro" id="IPR006640">
    <property type="entry name" value="SprT-like_domain"/>
</dbReference>
<dbReference type="Pfam" id="PF10263">
    <property type="entry name" value="SprT-like"/>
    <property type="match status" value="1"/>
</dbReference>
<dbReference type="PANTHER" id="PTHR23099">
    <property type="entry name" value="TRANSCRIPTIONAL REGULATOR"/>
    <property type="match status" value="1"/>
</dbReference>
<gene>
    <name evidence="3" type="ORF">PHISCL_00422</name>
</gene>
<dbReference type="GO" id="GO:0005634">
    <property type="term" value="C:nucleus"/>
    <property type="evidence" value="ECO:0007669"/>
    <property type="project" value="TreeGrafter"/>
</dbReference>
<feature type="region of interest" description="Disordered" evidence="1">
    <location>
        <begin position="351"/>
        <end position="379"/>
    </location>
</feature>
<organism evidence="3 4">
    <name type="scientific">Aspergillus sclerotialis</name>
    <dbReference type="NCBI Taxonomy" id="2070753"/>
    <lineage>
        <taxon>Eukaryota</taxon>
        <taxon>Fungi</taxon>
        <taxon>Dikarya</taxon>
        <taxon>Ascomycota</taxon>
        <taxon>Pezizomycotina</taxon>
        <taxon>Eurotiomycetes</taxon>
        <taxon>Eurotiomycetidae</taxon>
        <taxon>Eurotiales</taxon>
        <taxon>Aspergillaceae</taxon>
        <taxon>Aspergillus</taxon>
        <taxon>Aspergillus subgen. Polypaecilum</taxon>
    </lineage>
</organism>
<dbReference type="InterPro" id="IPR035240">
    <property type="entry name" value="SprT_Zn_ribbon"/>
</dbReference>
<dbReference type="PANTHER" id="PTHR23099:SF0">
    <property type="entry name" value="GERM CELL NUCLEAR ACIDIC PROTEIN"/>
    <property type="match status" value="1"/>
</dbReference>
<feature type="compositionally biased region" description="Basic and acidic residues" evidence="1">
    <location>
        <begin position="168"/>
        <end position="185"/>
    </location>
</feature>